<dbReference type="SMART" id="SM00028">
    <property type="entry name" value="TPR"/>
    <property type="match status" value="3"/>
</dbReference>
<feature type="region of interest" description="Disordered" evidence="5">
    <location>
        <begin position="454"/>
        <end position="475"/>
    </location>
</feature>
<dbReference type="InterPro" id="IPR051730">
    <property type="entry name" value="NASP-like"/>
</dbReference>
<feature type="compositionally biased region" description="Polar residues" evidence="5">
    <location>
        <begin position="454"/>
        <end position="463"/>
    </location>
</feature>
<feature type="region of interest" description="Disordered" evidence="5">
    <location>
        <begin position="324"/>
        <end position="354"/>
    </location>
</feature>
<dbReference type="PANTHER" id="PTHR15081">
    <property type="entry name" value="NUCLEAR AUTOANTIGENIC SPERM PROTEIN NASP -RELATED"/>
    <property type="match status" value="1"/>
</dbReference>
<keyword evidence="3" id="KW-0802">TPR repeat</keyword>
<evidence type="ECO:0000256" key="1">
    <source>
        <dbReference type="ARBA" id="ARBA00004123"/>
    </source>
</evidence>
<keyword evidence="2" id="KW-0677">Repeat</keyword>
<dbReference type="Proteomes" id="UP000685013">
    <property type="component" value="Chromosome 20"/>
</dbReference>
<feature type="compositionally biased region" description="Acidic residues" evidence="5">
    <location>
        <begin position="187"/>
        <end position="205"/>
    </location>
</feature>
<dbReference type="InterPro" id="IPR019734">
    <property type="entry name" value="TPR_rpt"/>
</dbReference>
<feature type="non-terminal residue" evidence="7">
    <location>
        <position position="1"/>
    </location>
</feature>
<dbReference type="EMBL" id="JAGKQH010000020">
    <property type="protein sequence ID" value="KAG6571417.1"/>
    <property type="molecule type" value="Genomic_DNA"/>
</dbReference>
<dbReference type="InterPro" id="IPR019544">
    <property type="entry name" value="Tetratricopeptide_SHNi-TPR_dom"/>
</dbReference>
<sequence length="747" mass="82007">MADEDPPSELSVTLQKPKLDEILNVSKATTESDVLGGLDSSCNCSNETKPGAESTAQTSDGSGEKSLELAEELLEKGSKAIKDNDFVEAVDCFSRALEIRAARYGELAPECVKLYYKYGCALLYKAQEEADPLGAVPKKEGEPHQQSYKGESVKNVENGESSKASVSSNAELVDGVADDVSSKKDQDEEEGDDSGTEDLADADEDESDLDLAWKMLDVARAIVEKDSGDTMEKVDILSALAEVALEREDIETSLSDYQKALSILERLVEPDNRQLAELNFRVCLCLEFGSQPQEAISFCQKAISICKSRVMRLTDEVKGIIVPTTASSTSGSEPEVPLSSNDSQTDNANAATEKQSEIEILSGLLVELEKKLEDLQQLASNPKSILSEILGIGAAKAKVEKIAPPLPAVLNSSQMGSANSNGGFDSPTVSTAHTNGAAGVTHLGVVGRGVKRVSTNSESADSSHPTKKRATDSSTQDKAMVILEHALFGTFPHAISIMHRAEHTAFFKCSPTLFSIMVLQIRPYAVFTLKMTPEFFPQYACDQLHYVQFSIDDFYMTIVEQRTNRFSSVTLSIAEHQRHFAMEFSPPSLVYPRTKLIPTSPPERDINEGAIDYASFVSFDLFHFRRLVTGLENNEHAYLTITDSQIKFLVEDVEVVLTTQRNECIIGGFAAGDEFESAMCLCPWEFFYNFTSERLWLFKSYDPKDEEEDEDAISVMFFFVLSARKNVASASAHFCSFDAFESVIVKC</sequence>
<feature type="region of interest" description="Disordered" evidence="5">
    <location>
        <begin position="134"/>
        <end position="205"/>
    </location>
</feature>
<feature type="compositionally biased region" description="Polar residues" evidence="5">
    <location>
        <begin position="158"/>
        <end position="170"/>
    </location>
</feature>
<dbReference type="GO" id="GO:0006335">
    <property type="term" value="P:DNA replication-dependent chromatin assembly"/>
    <property type="evidence" value="ECO:0007669"/>
    <property type="project" value="TreeGrafter"/>
</dbReference>
<feature type="compositionally biased region" description="Polar residues" evidence="5">
    <location>
        <begin position="324"/>
        <end position="353"/>
    </location>
</feature>
<dbReference type="Pfam" id="PF10516">
    <property type="entry name" value="SHNi-TPR"/>
    <property type="match status" value="1"/>
</dbReference>
<dbReference type="AlphaFoldDB" id="A0AAV6LWU4"/>
<evidence type="ECO:0000256" key="3">
    <source>
        <dbReference type="ARBA" id="ARBA00022803"/>
    </source>
</evidence>
<keyword evidence="4" id="KW-0539">Nucleus</keyword>
<dbReference type="GO" id="GO:0034080">
    <property type="term" value="P:CENP-A containing chromatin assembly"/>
    <property type="evidence" value="ECO:0007669"/>
    <property type="project" value="TreeGrafter"/>
</dbReference>
<dbReference type="GO" id="GO:0042393">
    <property type="term" value="F:histone binding"/>
    <property type="evidence" value="ECO:0007669"/>
    <property type="project" value="TreeGrafter"/>
</dbReference>
<protein>
    <recommendedName>
        <fullName evidence="6">Tetratricopeptide SHNi-TPR domain-containing protein</fullName>
    </recommendedName>
</protein>
<keyword evidence="8" id="KW-1185">Reference proteome</keyword>
<feature type="domain" description="Tetratricopeptide SHNi-TPR" evidence="6">
    <location>
        <begin position="235"/>
        <end position="271"/>
    </location>
</feature>
<feature type="region of interest" description="Disordered" evidence="5">
    <location>
        <begin position="46"/>
        <end position="66"/>
    </location>
</feature>
<feature type="compositionally biased region" description="Polar residues" evidence="5">
    <location>
        <begin position="46"/>
        <end position="60"/>
    </location>
</feature>
<gene>
    <name evidence="7" type="ORF">SDJN03_30332</name>
</gene>
<name>A0AAV6LWU4_9ROSI</name>
<reference evidence="7 8" key="1">
    <citation type="journal article" date="2021" name="Hortic Res">
        <title>The domestication of Cucurbita argyrosperma as revealed by the genome of its wild relative.</title>
        <authorList>
            <person name="Barrera-Redondo J."/>
            <person name="Sanchez-de la Vega G."/>
            <person name="Aguirre-Liguori J.A."/>
            <person name="Castellanos-Morales G."/>
            <person name="Gutierrez-Guerrero Y.T."/>
            <person name="Aguirre-Dugua X."/>
            <person name="Aguirre-Planter E."/>
            <person name="Tenaillon M.I."/>
            <person name="Lira-Saade R."/>
            <person name="Eguiarte L.E."/>
        </authorList>
    </citation>
    <scope>NUCLEOTIDE SEQUENCE [LARGE SCALE GENOMIC DNA]</scope>
    <source>
        <strain evidence="7">JBR-2021</strain>
    </source>
</reference>
<dbReference type="GO" id="GO:0005654">
    <property type="term" value="C:nucleoplasm"/>
    <property type="evidence" value="ECO:0007669"/>
    <property type="project" value="TreeGrafter"/>
</dbReference>
<proteinExistence type="predicted"/>
<dbReference type="PANTHER" id="PTHR15081:SF1">
    <property type="entry name" value="NUCLEAR AUTOANTIGENIC SPERM PROTEIN"/>
    <property type="match status" value="1"/>
</dbReference>
<evidence type="ECO:0000256" key="4">
    <source>
        <dbReference type="ARBA" id="ARBA00023242"/>
    </source>
</evidence>
<evidence type="ECO:0000256" key="5">
    <source>
        <dbReference type="SAM" id="MobiDB-lite"/>
    </source>
</evidence>
<evidence type="ECO:0000313" key="8">
    <source>
        <dbReference type="Proteomes" id="UP000685013"/>
    </source>
</evidence>
<evidence type="ECO:0000256" key="2">
    <source>
        <dbReference type="ARBA" id="ARBA00022737"/>
    </source>
</evidence>
<comment type="subcellular location">
    <subcellularLocation>
        <location evidence="1">Nucleus</location>
    </subcellularLocation>
</comment>
<accession>A0AAV6LWU4</accession>
<comment type="caution">
    <text evidence="7">The sequence shown here is derived from an EMBL/GenBank/DDBJ whole genome shotgun (WGS) entry which is preliminary data.</text>
</comment>
<organism evidence="7 8">
    <name type="scientific">Cucurbita argyrosperma subsp. sororia</name>
    <dbReference type="NCBI Taxonomy" id="37648"/>
    <lineage>
        <taxon>Eukaryota</taxon>
        <taxon>Viridiplantae</taxon>
        <taxon>Streptophyta</taxon>
        <taxon>Embryophyta</taxon>
        <taxon>Tracheophyta</taxon>
        <taxon>Spermatophyta</taxon>
        <taxon>Magnoliopsida</taxon>
        <taxon>eudicotyledons</taxon>
        <taxon>Gunneridae</taxon>
        <taxon>Pentapetalae</taxon>
        <taxon>rosids</taxon>
        <taxon>fabids</taxon>
        <taxon>Cucurbitales</taxon>
        <taxon>Cucurbitaceae</taxon>
        <taxon>Cucurbiteae</taxon>
        <taxon>Cucurbita</taxon>
    </lineage>
</organism>
<evidence type="ECO:0000259" key="6">
    <source>
        <dbReference type="Pfam" id="PF10516"/>
    </source>
</evidence>
<evidence type="ECO:0000313" key="7">
    <source>
        <dbReference type="EMBL" id="KAG6571417.1"/>
    </source>
</evidence>